<dbReference type="FunFam" id="3.40.1030.10:FF:000001">
    <property type="entry name" value="Thymidine phosphorylase"/>
    <property type="match status" value="1"/>
</dbReference>
<dbReference type="OrthoDB" id="9763887at2"/>
<dbReference type="FunFam" id="3.90.1170.30:FF:000001">
    <property type="entry name" value="Thymidine phosphorylase"/>
    <property type="match status" value="1"/>
</dbReference>
<dbReference type="Proteomes" id="UP000315252">
    <property type="component" value="Unassembled WGS sequence"/>
</dbReference>
<evidence type="ECO:0000256" key="6">
    <source>
        <dbReference type="ARBA" id="ARBA00048550"/>
    </source>
</evidence>
<name>A0A545TP59_9PROT</name>
<evidence type="ECO:0000313" key="9">
    <source>
        <dbReference type="EMBL" id="TQV79009.1"/>
    </source>
</evidence>
<comment type="catalytic activity">
    <reaction evidence="6 7">
        <text>thymidine + phosphate = 2-deoxy-alpha-D-ribose 1-phosphate + thymine</text>
        <dbReference type="Rhea" id="RHEA:16037"/>
        <dbReference type="ChEBI" id="CHEBI:17748"/>
        <dbReference type="ChEBI" id="CHEBI:17821"/>
        <dbReference type="ChEBI" id="CHEBI:43474"/>
        <dbReference type="ChEBI" id="CHEBI:57259"/>
        <dbReference type="EC" id="2.4.2.4"/>
    </reaction>
</comment>
<dbReference type="UniPathway" id="UPA00578">
    <property type="reaction ID" value="UER00638"/>
</dbReference>
<dbReference type="NCBIfam" id="TIGR02643">
    <property type="entry name" value="T_phosphoryl"/>
    <property type="match status" value="1"/>
</dbReference>
<dbReference type="NCBIfam" id="NF004490">
    <property type="entry name" value="PRK05820.1"/>
    <property type="match status" value="1"/>
</dbReference>
<evidence type="ECO:0000256" key="5">
    <source>
        <dbReference type="ARBA" id="ARBA00022679"/>
    </source>
</evidence>
<dbReference type="InterPro" id="IPR036566">
    <property type="entry name" value="PYNP-like_C_sf"/>
</dbReference>
<dbReference type="SUPFAM" id="SSF47648">
    <property type="entry name" value="Nucleoside phosphorylase/phosphoribosyltransferase N-terminal domain"/>
    <property type="match status" value="1"/>
</dbReference>
<dbReference type="InterPro" id="IPR036320">
    <property type="entry name" value="Glycosyl_Trfase_fam3_N_dom_sf"/>
</dbReference>
<dbReference type="SUPFAM" id="SSF52418">
    <property type="entry name" value="Nucleoside phosphorylase/phosphoribosyltransferase catalytic domain"/>
    <property type="match status" value="1"/>
</dbReference>
<evidence type="ECO:0000256" key="3">
    <source>
        <dbReference type="ARBA" id="ARBA00011892"/>
    </source>
</evidence>
<dbReference type="InterPro" id="IPR017459">
    <property type="entry name" value="Glycosyl_Trfase_fam3_N_dom"/>
</dbReference>
<dbReference type="Gene3D" id="3.90.1170.30">
    <property type="entry name" value="Pyrimidine nucleoside phosphorylase-like, C-terminal domain"/>
    <property type="match status" value="1"/>
</dbReference>
<dbReference type="PANTHER" id="PTHR10515">
    <property type="entry name" value="THYMIDINE PHOSPHORYLASE"/>
    <property type="match status" value="1"/>
</dbReference>
<dbReference type="InterPro" id="IPR000312">
    <property type="entry name" value="Glycosyl_Trfase_fam3"/>
</dbReference>
<keyword evidence="4 7" id="KW-0328">Glycosyltransferase</keyword>
<gene>
    <name evidence="7 9" type="primary">deoA</name>
    <name evidence="9" type="ORF">FKG95_15105</name>
</gene>
<comment type="similarity">
    <text evidence="1 7">Belongs to the thymidine/pyrimidine-nucleoside phosphorylase family.</text>
</comment>
<evidence type="ECO:0000256" key="7">
    <source>
        <dbReference type="HAMAP-Rule" id="MF_01628"/>
    </source>
</evidence>
<dbReference type="Pfam" id="PF02885">
    <property type="entry name" value="Glycos_trans_3N"/>
    <property type="match status" value="1"/>
</dbReference>
<dbReference type="PIRSF" id="PIRSF000478">
    <property type="entry name" value="TP_PyNP"/>
    <property type="match status" value="1"/>
</dbReference>
<comment type="caution">
    <text evidence="9">The sequence shown here is derived from an EMBL/GenBank/DDBJ whole genome shotgun (WGS) entry which is preliminary data.</text>
</comment>
<dbReference type="InterPro" id="IPR017872">
    <property type="entry name" value="Pyrmidine_PPase_CS"/>
</dbReference>
<dbReference type="Pfam" id="PF07831">
    <property type="entry name" value="PYNP_C"/>
    <property type="match status" value="1"/>
</dbReference>
<dbReference type="SUPFAM" id="SSF54680">
    <property type="entry name" value="Pyrimidine nucleoside phosphorylase C-terminal domain"/>
    <property type="match status" value="1"/>
</dbReference>
<dbReference type="Gene3D" id="1.20.970.10">
    <property type="entry name" value="Transferase, Pyrimidine Nucleoside Phosphorylase, Chain C"/>
    <property type="match status" value="1"/>
</dbReference>
<dbReference type="SMART" id="SM00941">
    <property type="entry name" value="PYNP_C"/>
    <property type="match status" value="1"/>
</dbReference>
<comment type="function">
    <text evidence="7">The enzymes which catalyze the reversible phosphorolysis of pyrimidine nucleosides are involved in the degradation of these compounds and in their utilization as carbon and energy sources, or in the rescue of pyrimidine bases for nucleotide synthesis.</text>
</comment>
<dbReference type="PROSITE" id="PS00647">
    <property type="entry name" value="THYMID_PHOSPHORYLASE"/>
    <property type="match status" value="1"/>
</dbReference>
<keyword evidence="5 7" id="KW-0808">Transferase</keyword>
<dbReference type="Gene3D" id="3.40.1030.10">
    <property type="entry name" value="Nucleoside phosphorylase/phosphoribosyltransferase catalytic domain"/>
    <property type="match status" value="1"/>
</dbReference>
<protein>
    <recommendedName>
        <fullName evidence="3 7">Thymidine phosphorylase</fullName>
        <ecNumber evidence="3 7">2.4.2.4</ecNumber>
    </recommendedName>
    <alternativeName>
        <fullName evidence="7">TdRPase</fullName>
    </alternativeName>
</protein>
<evidence type="ECO:0000313" key="10">
    <source>
        <dbReference type="Proteomes" id="UP000315252"/>
    </source>
</evidence>
<comment type="subunit">
    <text evidence="2 7">Homodimer.</text>
</comment>
<keyword evidence="10" id="KW-1185">Reference proteome</keyword>
<dbReference type="NCBIfam" id="TIGR02644">
    <property type="entry name" value="Y_phosphoryl"/>
    <property type="match status" value="1"/>
</dbReference>
<dbReference type="RefSeq" id="WP_142897232.1">
    <property type="nucleotide sequence ID" value="NZ_ML660056.1"/>
</dbReference>
<dbReference type="GO" id="GO:0004645">
    <property type="term" value="F:1,4-alpha-oligoglucan phosphorylase activity"/>
    <property type="evidence" value="ECO:0007669"/>
    <property type="project" value="InterPro"/>
</dbReference>
<dbReference type="InterPro" id="IPR018090">
    <property type="entry name" value="Pyrmidine_PPas_bac/euk"/>
</dbReference>
<evidence type="ECO:0000256" key="1">
    <source>
        <dbReference type="ARBA" id="ARBA00006915"/>
    </source>
</evidence>
<organism evidence="9 10">
    <name type="scientific">Denitrobaculum tricleocarpae</name>
    <dbReference type="NCBI Taxonomy" id="2591009"/>
    <lineage>
        <taxon>Bacteria</taxon>
        <taxon>Pseudomonadati</taxon>
        <taxon>Pseudomonadota</taxon>
        <taxon>Alphaproteobacteria</taxon>
        <taxon>Rhodospirillales</taxon>
        <taxon>Rhodospirillaceae</taxon>
        <taxon>Denitrobaculum</taxon>
    </lineage>
</organism>
<dbReference type="InterPro" id="IPR000053">
    <property type="entry name" value="Thymidine/pyrmidine_PPase"/>
</dbReference>
<dbReference type="AlphaFoldDB" id="A0A545TP59"/>
<dbReference type="GO" id="GO:0046104">
    <property type="term" value="P:thymidine metabolic process"/>
    <property type="evidence" value="ECO:0007669"/>
    <property type="project" value="UniProtKB-UniRule"/>
</dbReference>
<proteinExistence type="inferred from homology"/>
<evidence type="ECO:0000259" key="8">
    <source>
        <dbReference type="SMART" id="SM00941"/>
    </source>
</evidence>
<feature type="domain" description="Pyrimidine nucleoside phosphorylase C-terminal" evidence="8">
    <location>
        <begin position="349"/>
        <end position="423"/>
    </location>
</feature>
<dbReference type="EC" id="2.4.2.4" evidence="3 7"/>
<evidence type="ECO:0000256" key="4">
    <source>
        <dbReference type="ARBA" id="ARBA00022676"/>
    </source>
</evidence>
<dbReference type="InterPro" id="IPR013465">
    <property type="entry name" value="Thymidine_Pase"/>
</dbReference>
<dbReference type="EMBL" id="VHSH01000005">
    <property type="protein sequence ID" value="TQV79009.1"/>
    <property type="molecule type" value="Genomic_DNA"/>
</dbReference>
<accession>A0A545TP59</accession>
<dbReference type="GO" id="GO:0005829">
    <property type="term" value="C:cytosol"/>
    <property type="evidence" value="ECO:0007669"/>
    <property type="project" value="TreeGrafter"/>
</dbReference>
<dbReference type="InterPro" id="IPR013102">
    <property type="entry name" value="PYNP_C"/>
</dbReference>
<dbReference type="Pfam" id="PF00591">
    <property type="entry name" value="Glycos_transf_3"/>
    <property type="match status" value="1"/>
</dbReference>
<dbReference type="HAMAP" id="MF_01628">
    <property type="entry name" value="Thymid_phosp"/>
    <property type="match status" value="1"/>
</dbReference>
<sequence length="447" mass="46732">MLPQEIIRRKRDGEALSDDEIAFMVRGIADETISEGQVAAFAMAVFFQGMTMAERVALTRGMTQSGRVLDWSNAGFSGPVLDKHSTGGVGDKVSLMLAPMVAACGGHVPMISGRGLGHTGGTLDKFDSIPGYDTSPTIERFRDVVRDVGCAVIGQTADLAPADKRFYGIRDVTATVESIPLITASILSKKLAAGLDGLVMDVKTGSGAFAASRKMALSLAESIVAVANGAGMATTALITDMNQVLGHSAGNAVEVAETLDYLTGRRRNTRLHEVVMALCSEMLVLGKLAETPEDAAARLDRALDSGAAAEIFGKMVSALGGPADFMERSESYLATAPVVQPVYPETNGFVSEVDTRAVGVAVVTLGGGRRRASDAIDHSVGFTEVAALGDEVGSDRPLAVVHAKDESSAQAAADEIRSALSIADERPETPGSSTSETVYEYIRETAS</sequence>
<dbReference type="InterPro" id="IPR035902">
    <property type="entry name" value="Nuc_phospho_transferase"/>
</dbReference>
<dbReference type="GO" id="GO:0006206">
    <property type="term" value="P:pyrimidine nucleobase metabolic process"/>
    <property type="evidence" value="ECO:0007669"/>
    <property type="project" value="InterPro"/>
</dbReference>
<comment type="pathway">
    <text evidence="7">Pyrimidine metabolism; dTMP biosynthesis via salvage pathway; dTMP from thymine: step 1/2.</text>
</comment>
<dbReference type="PANTHER" id="PTHR10515:SF0">
    <property type="entry name" value="THYMIDINE PHOSPHORYLASE"/>
    <property type="match status" value="1"/>
</dbReference>
<evidence type="ECO:0000256" key="2">
    <source>
        <dbReference type="ARBA" id="ARBA00011738"/>
    </source>
</evidence>
<dbReference type="GO" id="GO:0009032">
    <property type="term" value="F:thymidine phosphorylase activity"/>
    <property type="evidence" value="ECO:0007669"/>
    <property type="project" value="UniProtKB-UniRule"/>
</dbReference>
<reference evidence="9 10" key="1">
    <citation type="submission" date="2019-06" db="EMBL/GenBank/DDBJ databases">
        <title>Whole genome sequence for Rhodospirillaceae sp. R148.</title>
        <authorList>
            <person name="Wang G."/>
        </authorList>
    </citation>
    <scope>NUCLEOTIDE SEQUENCE [LARGE SCALE GENOMIC DNA]</scope>
    <source>
        <strain evidence="9 10">R148</strain>
    </source>
</reference>